<feature type="compositionally biased region" description="Polar residues" evidence="1">
    <location>
        <begin position="180"/>
        <end position="190"/>
    </location>
</feature>
<feature type="transmembrane region" description="Helical" evidence="2">
    <location>
        <begin position="20"/>
        <end position="44"/>
    </location>
</feature>
<protein>
    <submittedName>
        <fullName evidence="3">Prepilin-type N-terminal cleavage/methylation domain-containing protein</fullName>
    </submittedName>
</protein>
<feature type="compositionally biased region" description="Low complexity" evidence="1">
    <location>
        <begin position="167"/>
        <end position="177"/>
    </location>
</feature>
<dbReference type="Proteomes" id="UP000231742">
    <property type="component" value="Unassembled WGS sequence"/>
</dbReference>
<dbReference type="NCBIfam" id="TIGR02532">
    <property type="entry name" value="IV_pilin_GFxxxE"/>
    <property type="match status" value="1"/>
</dbReference>
<evidence type="ECO:0000256" key="1">
    <source>
        <dbReference type="SAM" id="MobiDB-lite"/>
    </source>
</evidence>
<dbReference type="PROSITE" id="PS00409">
    <property type="entry name" value="PROKAR_NTER_METHYL"/>
    <property type="match status" value="1"/>
</dbReference>
<dbReference type="AlphaFoldDB" id="A0A2M9D714"/>
<gene>
    <name evidence="3" type="ORF">CLV85_0678</name>
</gene>
<keyword evidence="2" id="KW-0472">Membrane</keyword>
<dbReference type="InterPro" id="IPR012902">
    <property type="entry name" value="N_methyl_site"/>
</dbReference>
<organism evidence="3 4">
    <name type="scientific">Salinibacterium amurskyense</name>
    <dbReference type="NCBI Taxonomy" id="205941"/>
    <lineage>
        <taxon>Bacteria</taxon>
        <taxon>Bacillati</taxon>
        <taxon>Actinomycetota</taxon>
        <taxon>Actinomycetes</taxon>
        <taxon>Micrococcales</taxon>
        <taxon>Microbacteriaceae</taxon>
        <taxon>Salinibacterium</taxon>
    </lineage>
</organism>
<feature type="region of interest" description="Disordered" evidence="1">
    <location>
        <begin position="166"/>
        <end position="190"/>
    </location>
</feature>
<keyword evidence="2" id="KW-0812">Transmembrane</keyword>
<proteinExistence type="predicted"/>
<keyword evidence="4" id="KW-1185">Reference proteome</keyword>
<dbReference type="OrthoDB" id="5244741at2"/>
<evidence type="ECO:0000313" key="4">
    <source>
        <dbReference type="Proteomes" id="UP000231742"/>
    </source>
</evidence>
<evidence type="ECO:0000256" key="2">
    <source>
        <dbReference type="SAM" id="Phobius"/>
    </source>
</evidence>
<dbReference type="EMBL" id="PGFH01000001">
    <property type="protein sequence ID" value="PJJ81501.1"/>
    <property type="molecule type" value="Genomic_DNA"/>
</dbReference>
<accession>A0A2M9D714</accession>
<name>A0A2M9D714_9MICO</name>
<reference evidence="3 4" key="1">
    <citation type="submission" date="2017-11" db="EMBL/GenBank/DDBJ databases">
        <title>Genomic Encyclopedia of Archaeal and Bacterial Type Strains, Phase II (KMG-II): From Individual Species to Whole Genera.</title>
        <authorList>
            <person name="Goeker M."/>
        </authorList>
    </citation>
    <scope>NUCLEOTIDE SEQUENCE [LARGE SCALE GENOMIC DNA]</scope>
    <source>
        <strain evidence="3 4">DSM 16400</strain>
    </source>
</reference>
<dbReference type="RefSeq" id="WP_100388174.1">
    <property type="nucleotide sequence ID" value="NZ_BMZU01000001.1"/>
</dbReference>
<keyword evidence="2" id="KW-1133">Transmembrane helix</keyword>
<evidence type="ECO:0000313" key="3">
    <source>
        <dbReference type="EMBL" id="PJJ81501.1"/>
    </source>
</evidence>
<sequence>MYKVLQRLRSSDSGLSLLEVLVAMMIFAIVSLGVLQSLATVLAITRDNRARVVAANLAAQEIDLARDASDVFTLFDDTYTKTLNGDVFTVTRSTAWVPSSNTAASCGSGGGTLQYKRINIEVSWPNMRTGTEPVRFDSLLAPDDRINDPALGTILVSVIGGSGEGSEGVSVGASPASPSEGAQSLSTSPAATDTDGCSFILKVAPGNYNVSVSRSGYITDDGQSSSPSQLTQVVAGTASSVSFNYDQAARFDVKYVANPAPANVEIPKNMDTAFISTYGVHTESSSSSSLSRSINLFPWRSGYVGVAGTYIPKPEDPASTADYCASPNPALWPEEDIAGVTYRSPDAVAVAANPGGSVDMTVPMGLVDVTALAGDRIRVKSTAPVAGSADPGCTESVTLTFDRLDSATQFIALPYGTWEIERRTAGLWLPVGLGSILAPIVGGTATVPGVVTVDPRVAS</sequence>
<dbReference type="Pfam" id="PF07963">
    <property type="entry name" value="N_methyl"/>
    <property type="match status" value="1"/>
</dbReference>
<comment type="caution">
    <text evidence="3">The sequence shown here is derived from an EMBL/GenBank/DDBJ whole genome shotgun (WGS) entry which is preliminary data.</text>
</comment>